<dbReference type="GeneID" id="90162266"/>
<protein>
    <submittedName>
        <fullName evidence="1">Uncharacterized protein</fullName>
    </submittedName>
</protein>
<evidence type="ECO:0000313" key="1">
    <source>
        <dbReference type="EMBL" id="NKY02583.1"/>
    </source>
</evidence>
<dbReference type="EMBL" id="JAAXPC010000007">
    <property type="protein sequence ID" value="NKY02583.1"/>
    <property type="molecule type" value="Genomic_DNA"/>
</dbReference>
<dbReference type="RefSeq" id="WP_006371252.1">
    <property type="nucleotide sequence ID" value="NZ_CP073075.1"/>
</dbReference>
<reference evidence="1 2" key="1">
    <citation type="submission" date="2020-04" db="EMBL/GenBank/DDBJ databases">
        <title>MicrobeNet Type strains.</title>
        <authorList>
            <person name="Nicholson A.C."/>
        </authorList>
    </citation>
    <scope>NUCLEOTIDE SEQUENCE [LARGE SCALE GENOMIC DNA]</scope>
    <source>
        <strain evidence="1 2">ATCC BAA-14</strain>
    </source>
</reference>
<sequence>MSFARLRERFLPSGHNHRRLYERIALMSSGAQRDELLVMAQRHESR</sequence>
<dbReference type="AlphaFoldDB" id="A0A846WP92"/>
<proteinExistence type="predicted"/>
<name>A0A846WP92_9ACTN</name>
<organism evidence="1 2">
    <name type="scientific">Gordonia polyisoprenivorans</name>
    <dbReference type="NCBI Taxonomy" id="84595"/>
    <lineage>
        <taxon>Bacteria</taxon>
        <taxon>Bacillati</taxon>
        <taxon>Actinomycetota</taxon>
        <taxon>Actinomycetes</taxon>
        <taxon>Mycobacteriales</taxon>
        <taxon>Gordoniaceae</taxon>
        <taxon>Gordonia</taxon>
    </lineage>
</organism>
<accession>A0A846WP92</accession>
<gene>
    <name evidence="1" type="ORF">HGA05_13470</name>
</gene>
<dbReference type="Proteomes" id="UP000563898">
    <property type="component" value="Unassembled WGS sequence"/>
</dbReference>
<evidence type="ECO:0000313" key="2">
    <source>
        <dbReference type="Proteomes" id="UP000563898"/>
    </source>
</evidence>
<comment type="caution">
    <text evidence="1">The sequence shown here is derived from an EMBL/GenBank/DDBJ whole genome shotgun (WGS) entry which is preliminary data.</text>
</comment>